<dbReference type="GO" id="GO:0015833">
    <property type="term" value="P:peptide transport"/>
    <property type="evidence" value="ECO:0007669"/>
    <property type="project" value="UniProtKB-KW"/>
</dbReference>
<dbReference type="AlphaFoldDB" id="A0A0P1INX8"/>
<dbReference type="PANTHER" id="PTHR43386">
    <property type="entry name" value="OLIGOPEPTIDE TRANSPORT SYSTEM PERMEASE PROTEIN APPC"/>
    <property type="match status" value="1"/>
</dbReference>
<evidence type="ECO:0000256" key="1">
    <source>
        <dbReference type="ARBA" id="ARBA00004651"/>
    </source>
</evidence>
<keyword evidence="5" id="KW-0571">Peptide transport</keyword>
<dbReference type="Gene3D" id="1.10.3720.10">
    <property type="entry name" value="MetI-like"/>
    <property type="match status" value="1"/>
</dbReference>
<evidence type="ECO:0000256" key="6">
    <source>
        <dbReference type="ARBA" id="ARBA00022927"/>
    </source>
</evidence>
<comment type="similarity">
    <text evidence="9">Belongs to the binding-protein-dependent transport system permease family.</text>
</comment>
<protein>
    <submittedName>
        <fullName evidence="11">Stage 0 sporulation protein KC</fullName>
    </submittedName>
</protein>
<sequence length="393" mass="43447">MKQPHNPTDDKPMVDNRPQIDVPTATETMNAETATGPGLSYWQLVRRRFLRNRYGVVGLIGCLLIVITAVFSGFIAPYDGETKDRTAIYSPPQMPKVFAPEGGLTRPYVLGYAEEMDPNTFEIKFVPDPEVRHNLALFVKGDPWTFLGLEFETHLVGTTDGGFVHLLGTDSLGRDVFSRMVEGTRVTLLMGFLVMAASCFIGTIVGVSSGYFGGVFDMLVQRIVEFVRSFPDLPLYLALVAILPRRADPITVFILFASILVLLRWADLSRELRGKVISLRSMDYVRSAVAVGASDQRIIGRHIVPNTSSHIIVWATYQLPEVILLESFLSFLGVGVQAPMVSWGTMLNQVRDFQSFAAAPWLMAPVGMIVISVLAFNAFGDGLRDAMDPYSND</sequence>
<accession>A0A0P1INX8</accession>
<dbReference type="Pfam" id="PF00528">
    <property type="entry name" value="BPD_transp_1"/>
    <property type="match status" value="1"/>
</dbReference>
<dbReference type="GO" id="GO:0015031">
    <property type="term" value="P:protein transport"/>
    <property type="evidence" value="ECO:0007669"/>
    <property type="project" value="UniProtKB-KW"/>
</dbReference>
<evidence type="ECO:0000256" key="9">
    <source>
        <dbReference type="RuleBase" id="RU363032"/>
    </source>
</evidence>
<dbReference type="InterPro" id="IPR035906">
    <property type="entry name" value="MetI-like_sf"/>
</dbReference>
<gene>
    <name evidence="11" type="primary">oppC_1</name>
    <name evidence="11" type="ORF">TA5114_01001</name>
</gene>
<keyword evidence="6" id="KW-0653">Protein transport</keyword>
<evidence type="ECO:0000256" key="8">
    <source>
        <dbReference type="ARBA" id="ARBA00023136"/>
    </source>
</evidence>
<dbReference type="STRING" id="1715691.TA5113_01805"/>
<keyword evidence="12" id="KW-1185">Reference proteome</keyword>
<reference evidence="12" key="1">
    <citation type="submission" date="2015-09" db="EMBL/GenBank/DDBJ databases">
        <authorList>
            <person name="Rodrigo-Torres Lidia"/>
            <person name="Arahal R.David."/>
        </authorList>
    </citation>
    <scope>NUCLEOTIDE SEQUENCE [LARGE SCALE GENOMIC DNA]</scope>
    <source>
        <strain evidence="12">CECT 5114</strain>
    </source>
</reference>
<feature type="transmembrane region" description="Helical" evidence="9">
    <location>
        <begin position="361"/>
        <end position="379"/>
    </location>
</feature>
<organism evidence="11 12">
    <name type="scientific">Cognatishimia activa</name>
    <dbReference type="NCBI Taxonomy" id="1715691"/>
    <lineage>
        <taxon>Bacteria</taxon>
        <taxon>Pseudomonadati</taxon>
        <taxon>Pseudomonadota</taxon>
        <taxon>Alphaproteobacteria</taxon>
        <taxon>Rhodobacterales</taxon>
        <taxon>Paracoccaceae</taxon>
        <taxon>Cognatishimia</taxon>
    </lineage>
</organism>
<dbReference type="CDD" id="cd06261">
    <property type="entry name" value="TM_PBP2"/>
    <property type="match status" value="1"/>
</dbReference>
<evidence type="ECO:0000313" key="11">
    <source>
        <dbReference type="EMBL" id="CUK25209.1"/>
    </source>
</evidence>
<feature type="transmembrane region" description="Helical" evidence="9">
    <location>
        <begin position="54"/>
        <end position="76"/>
    </location>
</feature>
<dbReference type="RefSeq" id="WP_220387203.1">
    <property type="nucleotide sequence ID" value="NZ_CYTO01000018.1"/>
</dbReference>
<keyword evidence="8 9" id="KW-0472">Membrane</keyword>
<comment type="subcellular location">
    <subcellularLocation>
        <location evidence="1 9">Cell membrane</location>
        <topology evidence="1 9">Multi-pass membrane protein</topology>
    </subcellularLocation>
</comment>
<evidence type="ECO:0000259" key="10">
    <source>
        <dbReference type="PROSITE" id="PS50928"/>
    </source>
</evidence>
<dbReference type="InterPro" id="IPR050366">
    <property type="entry name" value="BP-dependent_transpt_permease"/>
</dbReference>
<dbReference type="InterPro" id="IPR000515">
    <property type="entry name" value="MetI-like"/>
</dbReference>
<feature type="domain" description="ABC transmembrane type-1" evidence="10">
    <location>
        <begin position="184"/>
        <end position="380"/>
    </location>
</feature>
<keyword evidence="2 9" id="KW-0813">Transport</keyword>
<evidence type="ECO:0000313" key="12">
    <source>
        <dbReference type="Proteomes" id="UP000051184"/>
    </source>
</evidence>
<feature type="transmembrane region" description="Helical" evidence="9">
    <location>
        <begin position="249"/>
        <end position="266"/>
    </location>
</feature>
<feature type="transmembrane region" description="Helical" evidence="9">
    <location>
        <begin position="322"/>
        <end position="341"/>
    </location>
</feature>
<evidence type="ECO:0000256" key="3">
    <source>
        <dbReference type="ARBA" id="ARBA00022475"/>
    </source>
</evidence>
<dbReference type="GO" id="GO:0055085">
    <property type="term" value="P:transmembrane transport"/>
    <property type="evidence" value="ECO:0007669"/>
    <property type="project" value="InterPro"/>
</dbReference>
<dbReference type="PROSITE" id="PS50928">
    <property type="entry name" value="ABC_TM1"/>
    <property type="match status" value="1"/>
</dbReference>
<dbReference type="PANTHER" id="PTHR43386:SF1">
    <property type="entry name" value="D,D-DIPEPTIDE TRANSPORT SYSTEM PERMEASE PROTEIN DDPC-RELATED"/>
    <property type="match status" value="1"/>
</dbReference>
<evidence type="ECO:0000256" key="7">
    <source>
        <dbReference type="ARBA" id="ARBA00022989"/>
    </source>
</evidence>
<dbReference type="Proteomes" id="UP000051184">
    <property type="component" value="Unassembled WGS sequence"/>
</dbReference>
<evidence type="ECO:0000256" key="4">
    <source>
        <dbReference type="ARBA" id="ARBA00022692"/>
    </source>
</evidence>
<keyword evidence="7 9" id="KW-1133">Transmembrane helix</keyword>
<evidence type="ECO:0000256" key="2">
    <source>
        <dbReference type="ARBA" id="ARBA00022448"/>
    </source>
</evidence>
<dbReference type="GO" id="GO:0005886">
    <property type="term" value="C:plasma membrane"/>
    <property type="evidence" value="ECO:0007669"/>
    <property type="project" value="UniProtKB-SubCell"/>
</dbReference>
<dbReference type="EMBL" id="CYUE01000011">
    <property type="protein sequence ID" value="CUK25209.1"/>
    <property type="molecule type" value="Genomic_DNA"/>
</dbReference>
<dbReference type="InterPro" id="IPR025966">
    <property type="entry name" value="OppC_N"/>
</dbReference>
<feature type="transmembrane region" description="Helical" evidence="9">
    <location>
        <begin position="188"/>
        <end position="214"/>
    </location>
</feature>
<name>A0A0P1INX8_9RHOB</name>
<dbReference type="Pfam" id="PF12911">
    <property type="entry name" value="OppC_N"/>
    <property type="match status" value="1"/>
</dbReference>
<proteinExistence type="inferred from homology"/>
<dbReference type="SUPFAM" id="SSF161098">
    <property type="entry name" value="MetI-like"/>
    <property type="match status" value="1"/>
</dbReference>
<keyword evidence="4 9" id="KW-0812">Transmembrane</keyword>
<keyword evidence="3" id="KW-1003">Cell membrane</keyword>
<evidence type="ECO:0000256" key="5">
    <source>
        <dbReference type="ARBA" id="ARBA00022856"/>
    </source>
</evidence>